<keyword evidence="7" id="KW-0067">ATP-binding</keyword>
<evidence type="ECO:0000256" key="2">
    <source>
        <dbReference type="ARBA" id="ARBA00012438"/>
    </source>
</evidence>
<keyword evidence="6 11" id="KW-0418">Kinase</keyword>
<evidence type="ECO:0000256" key="4">
    <source>
        <dbReference type="ARBA" id="ARBA00022679"/>
    </source>
</evidence>
<name>A0A9X1NBY6_9ACTN</name>
<dbReference type="RefSeq" id="WP_231439174.1">
    <property type="nucleotide sequence ID" value="NZ_JAJOMB010000002.1"/>
</dbReference>
<dbReference type="PANTHER" id="PTHR24421">
    <property type="entry name" value="NITRATE/NITRITE SENSOR PROTEIN NARX-RELATED"/>
    <property type="match status" value="1"/>
</dbReference>
<evidence type="ECO:0000256" key="9">
    <source>
        <dbReference type="SAM" id="Phobius"/>
    </source>
</evidence>
<feature type="domain" description="Signal transduction histidine kinase subgroup 3 dimerisation and phosphoacceptor" evidence="10">
    <location>
        <begin position="196"/>
        <end position="261"/>
    </location>
</feature>
<protein>
    <recommendedName>
        <fullName evidence="2">histidine kinase</fullName>
        <ecNumber evidence="2">2.7.13.3</ecNumber>
    </recommendedName>
</protein>
<dbReference type="PANTHER" id="PTHR24421:SF10">
    <property type="entry name" value="NITRATE_NITRITE SENSOR PROTEIN NARQ"/>
    <property type="match status" value="1"/>
</dbReference>
<evidence type="ECO:0000313" key="12">
    <source>
        <dbReference type="Proteomes" id="UP001138997"/>
    </source>
</evidence>
<evidence type="ECO:0000256" key="5">
    <source>
        <dbReference type="ARBA" id="ARBA00022741"/>
    </source>
</evidence>
<reference evidence="11" key="1">
    <citation type="submission" date="2021-11" db="EMBL/GenBank/DDBJ databases">
        <title>Streptomyces corallinus and Kineosporia corallina sp. nov., two new coral-derived marine actinobacteria.</title>
        <authorList>
            <person name="Buangrab K."/>
            <person name="Sutthacheep M."/>
            <person name="Yeemin T."/>
            <person name="Harunari E."/>
            <person name="Igarashi Y."/>
            <person name="Sripreechasak P."/>
            <person name="Kanchanasin P."/>
            <person name="Tanasupawat S."/>
            <person name="Phongsopitanun W."/>
        </authorList>
    </citation>
    <scope>NUCLEOTIDE SEQUENCE</scope>
    <source>
        <strain evidence="11">JCM 31032</strain>
    </source>
</reference>
<dbReference type="CDD" id="cd16917">
    <property type="entry name" value="HATPase_UhpB-NarQ-NarX-like"/>
    <property type="match status" value="1"/>
</dbReference>
<dbReference type="Gene3D" id="1.20.5.1930">
    <property type="match status" value="1"/>
</dbReference>
<evidence type="ECO:0000256" key="3">
    <source>
        <dbReference type="ARBA" id="ARBA00022553"/>
    </source>
</evidence>
<dbReference type="Pfam" id="PF07730">
    <property type="entry name" value="HisKA_3"/>
    <property type="match status" value="1"/>
</dbReference>
<keyword evidence="9" id="KW-0472">Membrane</keyword>
<proteinExistence type="predicted"/>
<comment type="catalytic activity">
    <reaction evidence="1">
        <text>ATP + protein L-histidine = ADP + protein N-phospho-L-histidine.</text>
        <dbReference type="EC" id="2.7.13.3"/>
    </reaction>
</comment>
<comment type="caution">
    <text evidence="11">The sequence shown here is derived from an EMBL/GenBank/DDBJ whole genome shotgun (WGS) entry which is preliminary data.</text>
</comment>
<keyword evidence="3" id="KW-0597">Phosphoprotein</keyword>
<gene>
    <name evidence="11" type="ORF">LR394_05020</name>
</gene>
<evidence type="ECO:0000256" key="7">
    <source>
        <dbReference type="ARBA" id="ARBA00022840"/>
    </source>
</evidence>
<dbReference type="EMBL" id="JAJOMB010000002">
    <property type="protein sequence ID" value="MCD5310248.1"/>
    <property type="molecule type" value="Genomic_DNA"/>
</dbReference>
<evidence type="ECO:0000256" key="1">
    <source>
        <dbReference type="ARBA" id="ARBA00000085"/>
    </source>
</evidence>
<keyword evidence="12" id="KW-1185">Reference proteome</keyword>
<dbReference type="GO" id="GO:0000155">
    <property type="term" value="F:phosphorelay sensor kinase activity"/>
    <property type="evidence" value="ECO:0007669"/>
    <property type="project" value="InterPro"/>
</dbReference>
<evidence type="ECO:0000256" key="8">
    <source>
        <dbReference type="ARBA" id="ARBA00023012"/>
    </source>
</evidence>
<organism evidence="11 12">
    <name type="scientific">Kineosporia babensis</name>
    <dbReference type="NCBI Taxonomy" id="499548"/>
    <lineage>
        <taxon>Bacteria</taxon>
        <taxon>Bacillati</taxon>
        <taxon>Actinomycetota</taxon>
        <taxon>Actinomycetes</taxon>
        <taxon>Kineosporiales</taxon>
        <taxon>Kineosporiaceae</taxon>
        <taxon>Kineosporia</taxon>
    </lineage>
</organism>
<accession>A0A9X1NBY6</accession>
<dbReference type="GO" id="GO:0046983">
    <property type="term" value="F:protein dimerization activity"/>
    <property type="evidence" value="ECO:0007669"/>
    <property type="project" value="InterPro"/>
</dbReference>
<feature type="transmembrane region" description="Helical" evidence="9">
    <location>
        <begin position="76"/>
        <end position="92"/>
    </location>
</feature>
<keyword evidence="8" id="KW-0902">Two-component regulatory system</keyword>
<dbReference type="InterPro" id="IPR011712">
    <property type="entry name" value="Sig_transdc_His_kin_sub3_dim/P"/>
</dbReference>
<dbReference type="Gene3D" id="3.30.565.10">
    <property type="entry name" value="Histidine kinase-like ATPase, C-terminal domain"/>
    <property type="match status" value="1"/>
</dbReference>
<keyword evidence="5" id="KW-0547">Nucleotide-binding</keyword>
<dbReference type="InterPro" id="IPR036890">
    <property type="entry name" value="HATPase_C_sf"/>
</dbReference>
<dbReference type="SUPFAM" id="SSF55874">
    <property type="entry name" value="ATPase domain of HSP90 chaperone/DNA topoisomerase II/histidine kinase"/>
    <property type="match status" value="1"/>
</dbReference>
<dbReference type="GO" id="GO:0016020">
    <property type="term" value="C:membrane"/>
    <property type="evidence" value="ECO:0007669"/>
    <property type="project" value="InterPro"/>
</dbReference>
<keyword evidence="9" id="KW-0812">Transmembrane</keyword>
<dbReference type="AlphaFoldDB" id="A0A9X1NBY6"/>
<dbReference type="GO" id="GO:0005524">
    <property type="term" value="F:ATP binding"/>
    <property type="evidence" value="ECO:0007669"/>
    <property type="project" value="UniProtKB-KW"/>
</dbReference>
<feature type="transmembrane region" description="Helical" evidence="9">
    <location>
        <begin position="21"/>
        <end position="39"/>
    </location>
</feature>
<keyword evidence="9" id="KW-1133">Transmembrane helix</keyword>
<evidence type="ECO:0000313" key="11">
    <source>
        <dbReference type="EMBL" id="MCD5310248.1"/>
    </source>
</evidence>
<dbReference type="InterPro" id="IPR050482">
    <property type="entry name" value="Sensor_HK_TwoCompSys"/>
</dbReference>
<evidence type="ECO:0000256" key="6">
    <source>
        <dbReference type="ARBA" id="ARBA00022777"/>
    </source>
</evidence>
<evidence type="ECO:0000259" key="10">
    <source>
        <dbReference type="Pfam" id="PF07730"/>
    </source>
</evidence>
<feature type="transmembrane region" description="Helical" evidence="9">
    <location>
        <begin position="51"/>
        <end position="69"/>
    </location>
</feature>
<keyword evidence="4" id="KW-0808">Transferase</keyword>
<dbReference type="Proteomes" id="UP001138997">
    <property type="component" value="Unassembled WGS sequence"/>
</dbReference>
<sequence length="403" mass="43052">MPDTAVSRIRRGIREHPHYADLVWGFAVAGLLLLSWWTTRDTEPPGLNHPATPLTVSISAAIVLVAVSLRSFDPRLVTLGTAAVCALFSVVTDGHDPGPQMALGFITYSLGLKVARKNAVPVAAGAVAAMWVAEIYVSDGWPVPAEGIGTLLWVTVGTAVGEAARNRRAFIAAIQDRAQRAEQTREEEAQRRVIQERLRIARELHDVVAHHIAVINVQAGAVSHLLTRRPEAIAPAVLHIREACDTVLTELGSIVGVLRQPGDPASTEPAPGLERLPDLLQSMAGVDHEVATAISGDPRKLPSVTDLAAYRIIQEALTNAHKYGTGRTDLEIRYRNSTIEIRVSNLRAAHTPGAGSGYGLLGMSERVAAAAGTLHTELTGEGRFVVQVSMPTPPITRTAPEPA</sequence>
<dbReference type="EC" id="2.7.13.3" evidence="2"/>